<dbReference type="NCBIfam" id="TIGR01510">
    <property type="entry name" value="coaD_prev_kdtB"/>
    <property type="match status" value="1"/>
</dbReference>
<evidence type="ECO:0000256" key="6">
    <source>
        <dbReference type="ARBA" id="ARBA00022842"/>
    </source>
</evidence>
<evidence type="ECO:0000313" key="12">
    <source>
        <dbReference type="Proteomes" id="UP000284822"/>
    </source>
</evidence>
<comment type="catalytic activity">
    <reaction evidence="8 9">
        <text>(R)-4'-phosphopantetheine + ATP + H(+) = 3'-dephospho-CoA + diphosphate</text>
        <dbReference type="Rhea" id="RHEA:19801"/>
        <dbReference type="ChEBI" id="CHEBI:15378"/>
        <dbReference type="ChEBI" id="CHEBI:30616"/>
        <dbReference type="ChEBI" id="CHEBI:33019"/>
        <dbReference type="ChEBI" id="CHEBI:57328"/>
        <dbReference type="ChEBI" id="CHEBI:61723"/>
        <dbReference type="EC" id="2.7.7.3"/>
    </reaction>
</comment>
<reference evidence="11 12" key="1">
    <citation type="submission" date="2018-07" db="EMBL/GenBank/DDBJ databases">
        <title>Genome sequences of six Lactobacillus spp. isolated from bumble bee guts.</title>
        <authorList>
            <person name="Motta E.V.S."/>
            <person name="Moran N.A."/>
        </authorList>
    </citation>
    <scope>NUCLEOTIDE SEQUENCE [LARGE SCALE GENOMIC DNA]</scope>
    <source>
        <strain evidence="11 12">LV-8.1</strain>
    </source>
</reference>
<evidence type="ECO:0000256" key="8">
    <source>
        <dbReference type="ARBA" id="ARBA00029346"/>
    </source>
</evidence>
<dbReference type="InterPro" id="IPR001980">
    <property type="entry name" value="PPAT"/>
</dbReference>
<dbReference type="HAMAP" id="MF_00151">
    <property type="entry name" value="PPAT_bact"/>
    <property type="match status" value="1"/>
</dbReference>
<feature type="binding site" evidence="9">
    <location>
        <begin position="92"/>
        <end position="94"/>
    </location>
    <ligand>
        <name>ATP</name>
        <dbReference type="ChEBI" id="CHEBI:30616"/>
    </ligand>
</feature>
<dbReference type="Pfam" id="PF01467">
    <property type="entry name" value="CTP_transf_like"/>
    <property type="match status" value="1"/>
</dbReference>
<dbReference type="NCBIfam" id="TIGR00125">
    <property type="entry name" value="cyt_tran_rel"/>
    <property type="match status" value="1"/>
</dbReference>
<comment type="function">
    <text evidence="9">Reversibly transfers an adenylyl group from ATP to 4'-phosphopantetheine, yielding dephospho-CoA (dPCoA) and pyrophosphate.</text>
</comment>
<organism evidence="11 12">
    <name type="scientific">Bombilactobacillus bombi</name>
    <dbReference type="NCBI Taxonomy" id="1303590"/>
    <lineage>
        <taxon>Bacteria</taxon>
        <taxon>Bacillati</taxon>
        <taxon>Bacillota</taxon>
        <taxon>Bacilli</taxon>
        <taxon>Lactobacillales</taxon>
        <taxon>Lactobacillaceae</taxon>
        <taxon>Bombilactobacillus</taxon>
    </lineage>
</organism>
<dbReference type="GO" id="GO:0005737">
    <property type="term" value="C:cytoplasm"/>
    <property type="evidence" value="ECO:0007669"/>
    <property type="project" value="UniProtKB-SubCell"/>
</dbReference>
<dbReference type="Gene3D" id="3.40.50.620">
    <property type="entry name" value="HUPs"/>
    <property type="match status" value="1"/>
</dbReference>
<evidence type="ECO:0000313" key="11">
    <source>
        <dbReference type="EMBL" id="RHW46909.1"/>
    </source>
</evidence>
<evidence type="ECO:0000256" key="4">
    <source>
        <dbReference type="ARBA" id="ARBA00022741"/>
    </source>
</evidence>
<sequence>MAKIGVYAGSFDPVTNGHLDIIQRASKLFDQLYVVIMNNTSKKYTFTFAEKQELLKKSLLPLNCSNVEVKTAANQLVAQVAHELGAQFLVRGLRTAADLNYEISMQQINHLQNNKLETMYLVSQPQYMYVASSMIKEVASYGGRVTDWVPEPVALALQQKLGTQS</sequence>
<keyword evidence="4 9" id="KW-0547">Nucleotide-binding</keyword>
<comment type="subunit">
    <text evidence="9">Homohexamer.</text>
</comment>
<keyword evidence="2 9" id="KW-0808">Transferase</keyword>
<dbReference type="PRINTS" id="PR01020">
    <property type="entry name" value="LPSBIOSNTHSS"/>
</dbReference>
<dbReference type="GO" id="GO:0005524">
    <property type="term" value="F:ATP binding"/>
    <property type="evidence" value="ECO:0007669"/>
    <property type="project" value="UniProtKB-KW"/>
</dbReference>
<dbReference type="GO" id="GO:0015937">
    <property type="term" value="P:coenzyme A biosynthetic process"/>
    <property type="evidence" value="ECO:0007669"/>
    <property type="project" value="UniProtKB-UniRule"/>
</dbReference>
<feature type="binding site" evidence="9">
    <location>
        <position position="102"/>
    </location>
    <ligand>
        <name>ATP</name>
        <dbReference type="ChEBI" id="CHEBI:30616"/>
    </ligand>
</feature>
<comment type="cofactor">
    <cofactor evidence="9">
        <name>Mg(2+)</name>
        <dbReference type="ChEBI" id="CHEBI:18420"/>
    </cofactor>
</comment>
<evidence type="ECO:0000256" key="1">
    <source>
        <dbReference type="ARBA" id="ARBA00022490"/>
    </source>
</evidence>
<feature type="binding site" evidence="9">
    <location>
        <position position="91"/>
    </location>
    <ligand>
        <name>substrate</name>
    </ligand>
</feature>
<keyword evidence="1 9" id="KW-0963">Cytoplasm</keyword>
<evidence type="ECO:0000256" key="9">
    <source>
        <dbReference type="HAMAP-Rule" id="MF_00151"/>
    </source>
</evidence>
<evidence type="ECO:0000256" key="5">
    <source>
        <dbReference type="ARBA" id="ARBA00022840"/>
    </source>
</evidence>
<dbReference type="PANTHER" id="PTHR21342:SF1">
    <property type="entry name" value="PHOSPHOPANTETHEINE ADENYLYLTRANSFERASE"/>
    <property type="match status" value="1"/>
</dbReference>
<feature type="domain" description="Cytidyltransferase-like" evidence="10">
    <location>
        <begin position="6"/>
        <end position="137"/>
    </location>
</feature>
<evidence type="ECO:0000256" key="3">
    <source>
        <dbReference type="ARBA" id="ARBA00022695"/>
    </source>
</evidence>
<comment type="pathway">
    <text evidence="9">Cofactor biosynthesis; coenzyme A biosynthesis; CoA from (R)-pantothenate: step 4/5.</text>
</comment>
<feature type="binding site" evidence="9">
    <location>
        <position position="42"/>
    </location>
    <ligand>
        <name>substrate</name>
    </ligand>
</feature>
<proteinExistence type="inferred from homology"/>
<dbReference type="EMBL" id="QOCS01000009">
    <property type="protein sequence ID" value="RHW46909.1"/>
    <property type="molecule type" value="Genomic_DNA"/>
</dbReference>
<comment type="subcellular location">
    <subcellularLocation>
        <location evidence="9">Cytoplasm</location>
    </subcellularLocation>
</comment>
<accession>A0A3R6W6J4</accession>
<dbReference type="InterPro" id="IPR014729">
    <property type="entry name" value="Rossmann-like_a/b/a_fold"/>
</dbReference>
<feature type="site" description="Transition state stabilizer" evidence="9">
    <location>
        <position position="18"/>
    </location>
</feature>
<comment type="similarity">
    <text evidence="9">Belongs to the bacterial CoaD family.</text>
</comment>
<name>A0A3R6W6J4_9LACO</name>
<feature type="binding site" evidence="9">
    <location>
        <begin position="127"/>
        <end position="133"/>
    </location>
    <ligand>
        <name>ATP</name>
        <dbReference type="ChEBI" id="CHEBI:30616"/>
    </ligand>
</feature>
<evidence type="ECO:0000256" key="2">
    <source>
        <dbReference type="ARBA" id="ARBA00022679"/>
    </source>
</evidence>
<evidence type="ECO:0000259" key="10">
    <source>
        <dbReference type="Pfam" id="PF01467"/>
    </source>
</evidence>
<dbReference type="GO" id="GO:0004595">
    <property type="term" value="F:pantetheine-phosphate adenylyltransferase activity"/>
    <property type="evidence" value="ECO:0007669"/>
    <property type="project" value="UniProtKB-UniRule"/>
</dbReference>
<feature type="binding site" evidence="9">
    <location>
        <position position="10"/>
    </location>
    <ligand>
        <name>substrate</name>
    </ligand>
</feature>
<dbReference type="UniPathway" id="UPA00241">
    <property type="reaction ID" value="UER00355"/>
</dbReference>
<feature type="binding site" evidence="9">
    <location>
        <position position="18"/>
    </location>
    <ligand>
        <name>ATP</name>
        <dbReference type="ChEBI" id="CHEBI:30616"/>
    </ligand>
</feature>
<dbReference type="Proteomes" id="UP000284822">
    <property type="component" value="Unassembled WGS sequence"/>
</dbReference>
<keyword evidence="5 9" id="KW-0067">ATP-binding</keyword>
<gene>
    <name evidence="9" type="primary">coaD</name>
    <name evidence="11" type="ORF">DS832_05330</name>
</gene>
<keyword evidence="3 9" id="KW-0548">Nucleotidyltransferase</keyword>
<comment type="caution">
    <text evidence="11">The sequence shown here is derived from an EMBL/GenBank/DDBJ whole genome shotgun (WGS) entry which is preliminary data.</text>
</comment>
<keyword evidence="7 9" id="KW-0173">Coenzyme A biosynthesis</keyword>
<dbReference type="AlphaFoldDB" id="A0A3R6W6J4"/>
<feature type="binding site" evidence="9">
    <location>
        <begin position="10"/>
        <end position="11"/>
    </location>
    <ligand>
        <name>ATP</name>
        <dbReference type="ChEBI" id="CHEBI:30616"/>
    </ligand>
</feature>
<dbReference type="PANTHER" id="PTHR21342">
    <property type="entry name" value="PHOSPHOPANTETHEINE ADENYLYLTRANSFERASE"/>
    <property type="match status" value="1"/>
</dbReference>
<evidence type="ECO:0000256" key="7">
    <source>
        <dbReference type="ARBA" id="ARBA00022993"/>
    </source>
</evidence>
<dbReference type="InterPro" id="IPR004821">
    <property type="entry name" value="Cyt_trans-like"/>
</dbReference>
<dbReference type="RefSeq" id="WP_118910699.1">
    <property type="nucleotide sequence ID" value="NZ_QOCS01000009.1"/>
</dbReference>
<protein>
    <recommendedName>
        <fullName evidence="9">Phosphopantetheine adenylyltransferase</fullName>
        <ecNumber evidence="9">2.7.7.3</ecNumber>
    </recommendedName>
    <alternativeName>
        <fullName evidence="9">Dephospho-CoA pyrophosphorylase</fullName>
    </alternativeName>
    <alternativeName>
        <fullName evidence="9">Pantetheine-phosphate adenylyltransferase</fullName>
        <shortName evidence="9">PPAT</shortName>
    </alternativeName>
</protein>
<feature type="binding site" evidence="9">
    <location>
        <position position="77"/>
    </location>
    <ligand>
        <name>substrate</name>
    </ligand>
</feature>
<dbReference type="CDD" id="cd02163">
    <property type="entry name" value="PPAT"/>
    <property type="match status" value="1"/>
</dbReference>
<keyword evidence="6 9" id="KW-0460">Magnesium</keyword>
<dbReference type="EC" id="2.7.7.3" evidence="9"/>
<dbReference type="SUPFAM" id="SSF52374">
    <property type="entry name" value="Nucleotidylyl transferase"/>
    <property type="match status" value="1"/>
</dbReference>